<dbReference type="GO" id="GO:0006826">
    <property type="term" value="P:iron ion transport"/>
    <property type="evidence" value="ECO:0007669"/>
    <property type="project" value="TreeGrafter"/>
</dbReference>
<accession>A0A9N9RZC0</accession>
<dbReference type="GO" id="GO:0005886">
    <property type="term" value="C:plasma membrane"/>
    <property type="evidence" value="ECO:0007669"/>
    <property type="project" value="TreeGrafter"/>
</dbReference>
<dbReference type="PRINTS" id="PR00422">
    <property type="entry name" value="TRANSFERRIN"/>
</dbReference>
<evidence type="ECO:0000313" key="4">
    <source>
        <dbReference type="Proteomes" id="UP001153620"/>
    </source>
</evidence>
<dbReference type="OrthoDB" id="8183540at2759"/>
<keyword evidence="1" id="KW-0732">Signal</keyword>
<reference evidence="3" key="2">
    <citation type="submission" date="2022-10" db="EMBL/GenBank/DDBJ databases">
        <authorList>
            <consortium name="ENA_rothamsted_submissions"/>
            <consortium name="culmorum"/>
            <person name="King R."/>
        </authorList>
    </citation>
    <scope>NUCLEOTIDE SEQUENCE</scope>
</reference>
<name>A0A9N9RZC0_9DIPT</name>
<dbReference type="GO" id="GO:0005769">
    <property type="term" value="C:early endosome"/>
    <property type="evidence" value="ECO:0007669"/>
    <property type="project" value="TreeGrafter"/>
</dbReference>
<dbReference type="PANTHER" id="PTHR11485:SF57">
    <property type="entry name" value="TRANSFERRIN"/>
    <property type="match status" value="1"/>
</dbReference>
<dbReference type="SUPFAM" id="SSF53850">
    <property type="entry name" value="Periplasmic binding protein-like II"/>
    <property type="match status" value="2"/>
</dbReference>
<proteinExistence type="predicted"/>
<dbReference type="Gene3D" id="3.40.190.10">
    <property type="entry name" value="Periplasmic binding protein-like II"/>
    <property type="match status" value="3"/>
</dbReference>
<dbReference type="CDD" id="cd13529">
    <property type="entry name" value="PBP2_transferrin"/>
    <property type="match status" value="1"/>
</dbReference>
<sequence>MELKIAGIIILACIALVKCQGPTKDRVCATLKNADDCSQLQRGNSEVSCVYVQDAIECAQRIRNGTAEFGILTAENAFHMATLRYDGLAVIKELRHKEKRLEPFDFQSVVVVRSNHYDGLKNLRDVDYCHPGLHQRQRHERWTEAFLKHFERQVVPYDCADGETPSEIEAAALAKHFNTACRPGAWSHIEEEDKKLKEKYPALCELCDDKEACSYTPAPATDHQKALECMLKTENGLAYVAQQEAIDYFTTNAELQNNFQYLCPNGSYEPIFNNSNPCPWLRQPWSLVVSNNENSLGISQRLQRWTLFGTSSWEIALTSILTSSGSNILYPVQNIAFLVDYVNPIRPIPADIGMCTTTSHWCTHSYEEKDKCDVLRAAALSTGIKPIFECNEPRTDAVSCISDVSSGKADLLGIDSNFGYLARQVYNLSTILYEETEDSRYSSVVAVIKESDAERITSFEDFRDKKACFPEFGGIASIAFINVAKGRGIFKREDCTFGPLLASFFSDSCVPGSKSVFHDPTISNPENLCSLCQTQLMQTTTTQAIKALAGEVEYDEYGNKVPTTDDPIEGDEEFDENVPHIPNRSINCAASISNRFYGTRGALTCLNEVGDVAILEHQNLENHARALNLNPDNFRILCRNGSLASMTGFNVDPSCYMTTIVDGEIVVNRNNSRNMGILNALISLDLYLQSDPDFKMYNIFSGVKDLLFEDSALGLVAPDSMSLSKSVENYIQLFSDVENCMSDTDSAQQATFNLLLSLSLILFTILIRN</sequence>
<dbReference type="Proteomes" id="UP001153620">
    <property type="component" value="Chromosome 2"/>
</dbReference>
<reference evidence="3" key="1">
    <citation type="submission" date="2022-01" db="EMBL/GenBank/DDBJ databases">
        <authorList>
            <person name="King R."/>
        </authorList>
    </citation>
    <scope>NUCLEOTIDE SEQUENCE</scope>
</reference>
<evidence type="ECO:0000259" key="2">
    <source>
        <dbReference type="PROSITE" id="PS51408"/>
    </source>
</evidence>
<gene>
    <name evidence="3" type="ORF">CHIRRI_LOCUS9043</name>
</gene>
<organism evidence="3 4">
    <name type="scientific">Chironomus riparius</name>
    <dbReference type="NCBI Taxonomy" id="315576"/>
    <lineage>
        <taxon>Eukaryota</taxon>
        <taxon>Metazoa</taxon>
        <taxon>Ecdysozoa</taxon>
        <taxon>Arthropoda</taxon>
        <taxon>Hexapoda</taxon>
        <taxon>Insecta</taxon>
        <taxon>Pterygota</taxon>
        <taxon>Neoptera</taxon>
        <taxon>Endopterygota</taxon>
        <taxon>Diptera</taxon>
        <taxon>Nematocera</taxon>
        <taxon>Chironomoidea</taxon>
        <taxon>Chironomidae</taxon>
        <taxon>Chironominae</taxon>
        <taxon>Chironomus</taxon>
    </lineage>
</organism>
<dbReference type="SMART" id="SM00094">
    <property type="entry name" value="TR_FER"/>
    <property type="match status" value="1"/>
</dbReference>
<dbReference type="AlphaFoldDB" id="A0A9N9RZC0"/>
<dbReference type="Pfam" id="PF00405">
    <property type="entry name" value="Transferrin"/>
    <property type="match status" value="3"/>
</dbReference>
<dbReference type="GO" id="GO:0055037">
    <property type="term" value="C:recycling endosome"/>
    <property type="evidence" value="ECO:0007669"/>
    <property type="project" value="TreeGrafter"/>
</dbReference>
<feature type="domain" description="Transferrin-like" evidence="2">
    <location>
        <begin position="25"/>
        <end position="358"/>
    </location>
</feature>
<dbReference type="InterPro" id="IPR001156">
    <property type="entry name" value="Transferrin-like_dom"/>
</dbReference>
<feature type="chain" id="PRO_5040350512" description="Transferrin-like domain-containing protein" evidence="1">
    <location>
        <begin position="20"/>
        <end position="769"/>
    </location>
</feature>
<dbReference type="EMBL" id="OU895878">
    <property type="protein sequence ID" value="CAG9806180.1"/>
    <property type="molecule type" value="Genomic_DNA"/>
</dbReference>
<dbReference type="PANTHER" id="PTHR11485">
    <property type="entry name" value="TRANSFERRIN"/>
    <property type="match status" value="1"/>
</dbReference>
<keyword evidence="4" id="KW-1185">Reference proteome</keyword>
<dbReference type="GO" id="GO:0005615">
    <property type="term" value="C:extracellular space"/>
    <property type="evidence" value="ECO:0007669"/>
    <property type="project" value="TreeGrafter"/>
</dbReference>
<protein>
    <recommendedName>
        <fullName evidence="2">Transferrin-like domain-containing protein</fullName>
    </recommendedName>
</protein>
<dbReference type="PROSITE" id="PS51408">
    <property type="entry name" value="TRANSFERRIN_LIKE_4"/>
    <property type="match status" value="2"/>
</dbReference>
<feature type="domain" description="Transferrin-like" evidence="2">
    <location>
        <begin position="359"/>
        <end position="735"/>
    </location>
</feature>
<feature type="signal peptide" evidence="1">
    <location>
        <begin position="1"/>
        <end position="19"/>
    </location>
</feature>
<evidence type="ECO:0000313" key="3">
    <source>
        <dbReference type="EMBL" id="CAG9806180.1"/>
    </source>
</evidence>
<evidence type="ECO:0000256" key="1">
    <source>
        <dbReference type="SAM" id="SignalP"/>
    </source>
</evidence>